<dbReference type="PANTHER" id="PTHR38248">
    <property type="entry name" value="FUNK1 6"/>
    <property type="match status" value="1"/>
</dbReference>
<comment type="caution">
    <text evidence="3">The sequence shown here is derived from an EMBL/GenBank/DDBJ whole genome shotgun (WGS) entry which is preliminary data.</text>
</comment>
<proteinExistence type="predicted"/>
<dbReference type="Proteomes" id="UP000092993">
    <property type="component" value="Unassembled WGS sequence"/>
</dbReference>
<name>A0A1C7LVC8_GRIFR</name>
<feature type="region of interest" description="Disordered" evidence="1">
    <location>
        <begin position="675"/>
        <end position="806"/>
    </location>
</feature>
<keyword evidence="4" id="KW-1185">Reference proteome</keyword>
<evidence type="ECO:0000313" key="4">
    <source>
        <dbReference type="Proteomes" id="UP000092993"/>
    </source>
</evidence>
<feature type="domain" description="Fungal-type protein kinase" evidence="2">
    <location>
        <begin position="159"/>
        <end position="513"/>
    </location>
</feature>
<evidence type="ECO:0000313" key="3">
    <source>
        <dbReference type="EMBL" id="OBZ68715.1"/>
    </source>
</evidence>
<feature type="compositionally biased region" description="Basic and acidic residues" evidence="1">
    <location>
        <begin position="449"/>
        <end position="462"/>
    </location>
</feature>
<dbReference type="AlphaFoldDB" id="A0A1C7LVC8"/>
<dbReference type="Pfam" id="PF17667">
    <property type="entry name" value="Pkinase_fungal"/>
    <property type="match status" value="1"/>
</dbReference>
<organism evidence="3 4">
    <name type="scientific">Grifola frondosa</name>
    <name type="common">Maitake</name>
    <name type="synonym">Polyporus frondosus</name>
    <dbReference type="NCBI Taxonomy" id="5627"/>
    <lineage>
        <taxon>Eukaryota</taxon>
        <taxon>Fungi</taxon>
        <taxon>Dikarya</taxon>
        <taxon>Basidiomycota</taxon>
        <taxon>Agaricomycotina</taxon>
        <taxon>Agaricomycetes</taxon>
        <taxon>Polyporales</taxon>
        <taxon>Grifolaceae</taxon>
        <taxon>Grifola</taxon>
    </lineage>
</organism>
<sequence length="806" mass="92265">MHFSKLQPSQVNIKLNLFVEISYEDFITEFILPFVSRSVSGPKYEAIFNTMPRGEVNDIRKHIYDPFLTCIERENVCRSYKLVLTQNTVDESDHSRCRVNAGLFPIKHAPTDGQPHWESQGLWMEFKRFSEDDAELDPFDKDPESPGMWDISPELRLQGREQLESYALNVLDYQQRHFMFSILILHASARIIRWDKAGVVVTSRFDYKRQPKKLGEFLHLFTSLSPEHQGYDLTAALIQKGSRDHRSMVELAEDGAQKVARGHIVEATPDYIRDAFKKSLDTDRPWWKLTDQWRCDDGDGTTRREGDVLRILNNEGVNHVPTLLCHGDVRDKDEKAQHARTQSFWNELHPQDNLETLIHYRLVEKEVALPTSEFRKGYDLVKIVADCFKGHKEAVEKAGLLHQDISDGNILCLPVEEVDAHGRISTVFRGILCDWELATSLYPKRSGHDDTVGDGIGGREEYDTNEAEDNESGQNRTRRLGTWQFMSVKLLTELDEPATIQDDLESFFYVLLYLGVRYLRNNCPDIALFMVRYFEEHTVLDGRLACGHTKPHIMRVGTISTIKGRQLQFLPAAGQTRHPLIKILNELLSWFKARYGVAWTPNNPSGFSSDSSLPFSDSSLPKRSAAEKEAWAKKKIAANEQSRELATRLKNHDAILELFHRYLSQDDLWPDNDKVGDQLLKKKPPTEDVEVVAGPSKRKQTKPLPKKTRAVAKSSKRKATEVEDLEAPRSKRAKPSEDRTRAVPNPSKRKAMEVEDLEAPRRKRAKPSEEDKIPSSTRASKEPSEPVPKKPDAGLRRSKRKGMQRA</sequence>
<protein>
    <recommendedName>
        <fullName evidence="2">Fungal-type protein kinase domain-containing protein</fullName>
    </recommendedName>
</protein>
<dbReference type="SUPFAM" id="SSF56112">
    <property type="entry name" value="Protein kinase-like (PK-like)"/>
    <property type="match status" value="1"/>
</dbReference>
<dbReference type="EMBL" id="LUGG01000019">
    <property type="protein sequence ID" value="OBZ68715.1"/>
    <property type="molecule type" value="Genomic_DNA"/>
</dbReference>
<dbReference type="Gene3D" id="1.10.510.10">
    <property type="entry name" value="Transferase(Phosphotransferase) domain 1"/>
    <property type="match status" value="1"/>
</dbReference>
<evidence type="ECO:0000259" key="2">
    <source>
        <dbReference type="Pfam" id="PF17667"/>
    </source>
</evidence>
<accession>A0A1C7LVC8</accession>
<feature type="compositionally biased region" description="Basic residues" evidence="1">
    <location>
        <begin position="696"/>
        <end position="717"/>
    </location>
</feature>
<feature type="region of interest" description="Disordered" evidence="1">
    <location>
        <begin position="449"/>
        <end position="476"/>
    </location>
</feature>
<dbReference type="OMA" id="CIERENV"/>
<reference evidence="3 4" key="1">
    <citation type="submission" date="2016-03" db="EMBL/GenBank/DDBJ databases">
        <title>Whole genome sequencing of Grifola frondosa 9006-11.</title>
        <authorList>
            <person name="Min B."/>
            <person name="Park H."/>
            <person name="Kim J.-G."/>
            <person name="Cho H."/>
            <person name="Oh Y.-L."/>
            <person name="Kong W.-S."/>
            <person name="Choi I.-G."/>
        </authorList>
    </citation>
    <scope>NUCLEOTIDE SEQUENCE [LARGE SCALE GENOMIC DNA]</scope>
    <source>
        <strain evidence="3 4">9006-11</strain>
    </source>
</reference>
<dbReference type="InterPro" id="IPR040976">
    <property type="entry name" value="Pkinase_fungal"/>
</dbReference>
<dbReference type="InterPro" id="IPR011009">
    <property type="entry name" value="Kinase-like_dom_sf"/>
</dbReference>
<dbReference type="OrthoDB" id="2801804at2759"/>
<feature type="compositionally biased region" description="Basic and acidic residues" evidence="1">
    <location>
        <begin position="675"/>
        <end position="686"/>
    </location>
</feature>
<feature type="compositionally biased region" description="Basic and acidic residues" evidence="1">
    <location>
        <begin position="766"/>
        <end position="795"/>
    </location>
</feature>
<evidence type="ECO:0000256" key="1">
    <source>
        <dbReference type="SAM" id="MobiDB-lite"/>
    </source>
</evidence>
<dbReference type="PANTHER" id="PTHR38248:SF2">
    <property type="entry name" value="FUNK1 11"/>
    <property type="match status" value="1"/>
</dbReference>
<gene>
    <name evidence="3" type="ORF">A0H81_11131</name>
</gene>
<feature type="compositionally biased region" description="Basic residues" evidence="1">
    <location>
        <begin position="796"/>
        <end position="806"/>
    </location>
</feature>
<feature type="compositionally biased region" description="Basic and acidic residues" evidence="1">
    <location>
        <begin position="718"/>
        <end position="741"/>
    </location>
</feature>